<protein>
    <submittedName>
        <fullName evidence="1">Uncharacterized protein</fullName>
    </submittedName>
</protein>
<reference evidence="1 2" key="1">
    <citation type="submission" date="2015-02" db="EMBL/GenBank/DDBJ databases">
        <title>Draft genome sequences of ten Microbacterium spp. with emphasis on heavy metal contaminated environments.</title>
        <authorList>
            <person name="Corretto E."/>
        </authorList>
    </citation>
    <scope>NUCLEOTIDE SEQUENCE [LARGE SCALE GENOMIC DNA]</scope>
    <source>
        <strain evidence="1 2">BEL4b</strain>
    </source>
</reference>
<proteinExistence type="predicted"/>
<sequence length="513" mass="54086">MTRTPETDQAPLLGRAHRMIRVLDNGDGPFPGALVTDGDTVAVARDAVALGGWEAWRFAGSEHVAAPMDLVRRADGHDVLLPWCTERVGVFVGRRAGAGEPLTPGESSTLVVSLLRALAELGANDCTDVRGTWWLTDEGRPVFVIGEGEPARAEVASLVMRLGEQNRDRALGRLLAVMHAGLGKSVAEHPGIPPLLLDRWENEMLEIASPRALRRDVLAPEPAQAVTRPGTVGRLPVPPRRVASRVRARSGARARSSRLVTTFRQAASDLVERTVRVIAPIIRRRHSTARRAVPMELVAQSAEAVVVPTSRRRPLVLAGAAAAVVLAVGVLWPSDGDDDAAAGNDRMPAATSSEKVVEPLVATPTSSATAVDEAVTNTNASNESADTAVDDTAVDDPAVDDPVQAAAVLWEEAGTCRKAEDAVCDRATVPGAVGVIEALDTGLKTPPVFAMIDQYGDIAVVRAEQVGGEPSQESGEGSGEADAAAPIGKVLVLARLNEKWLIRDAYDVADQPG</sequence>
<dbReference type="PATRIC" id="fig|82380.11.peg.2913"/>
<comment type="caution">
    <text evidence="1">The sequence shown here is derived from an EMBL/GenBank/DDBJ whole genome shotgun (WGS) entry which is preliminary data.</text>
</comment>
<dbReference type="OrthoDB" id="5081882at2"/>
<dbReference type="Proteomes" id="UP000033640">
    <property type="component" value="Unassembled WGS sequence"/>
</dbReference>
<evidence type="ECO:0000313" key="2">
    <source>
        <dbReference type="Proteomes" id="UP000033640"/>
    </source>
</evidence>
<name>A0A0F0L3U2_9MICO</name>
<gene>
    <name evidence="1" type="ORF">RS83_02873</name>
</gene>
<evidence type="ECO:0000313" key="1">
    <source>
        <dbReference type="EMBL" id="KJL27818.1"/>
    </source>
</evidence>
<dbReference type="RefSeq" id="WP_045280175.1">
    <property type="nucleotide sequence ID" value="NZ_JYIW01000026.1"/>
</dbReference>
<dbReference type="EMBL" id="JYIW01000026">
    <property type="protein sequence ID" value="KJL27818.1"/>
    <property type="molecule type" value="Genomic_DNA"/>
</dbReference>
<accession>A0A0F0L3U2</accession>
<organism evidence="1 2">
    <name type="scientific">Microbacterium oxydans</name>
    <dbReference type="NCBI Taxonomy" id="82380"/>
    <lineage>
        <taxon>Bacteria</taxon>
        <taxon>Bacillati</taxon>
        <taxon>Actinomycetota</taxon>
        <taxon>Actinomycetes</taxon>
        <taxon>Micrococcales</taxon>
        <taxon>Microbacteriaceae</taxon>
        <taxon>Microbacterium</taxon>
    </lineage>
</organism>
<dbReference type="AlphaFoldDB" id="A0A0F0L3U2"/>